<feature type="transmembrane region" description="Helical" evidence="1">
    <location>
        <begin position="50"/>
        <end position="69"/>
    </location>
</feature>
<dbReference type="AlphaFoldDB" id="A0A922IA48"/>
<keyword evidence="1" id="KW-1133">Transmembrane helix</keyword>
<feature type="transmembrane region" description="Helical" evidence="1">
    <location>
        <begin position="223"/>
        <end position="243"/>
    </location>
</feature>
<protein>
    <submittedName>
        <fullName evidence="2">Uncharacterized protein</fullName>
    </submittedName>
</protein>
<feature type="transmembrane region" description="Helical" evidence="1">
    <location>
        <begin position="93"/>
        <end position="111"/>
    </location>
</feature>
<feature type="transmembrane region" description="Helical" evidence="1">
    <location>
        <begin position="347"/>
        <end position="365"/>
    </location>
</feature>
<gene>
    <name evidence="2" type="ORF">DERF_005752</name>
</gene>
<proteinExistence type="predicted"/>
<comment type="caution">
    <text evidence="2">The sequence shown here is derived from an EMBL/GenBank/DDBJ whole genome shotgun (WGS) entry which is preliminary data.</text>
</comment>
<keyword evidence="1" id="KW-0472">Membrane</keyword>
<organism evidence="2 3">
    <name type="scientific">Dermatophagoides farinae</name>
    <name type="common">American house dust mite</name>
    <dbReference type="NCBI Taxonomy" id="6954"/>
    <lineage>
        <taxon>Eukaryota</taxon>
        <taxon>Metazoa</taxon>
        <taxon>Ecdysozoa</taxon>
        <taxon>Arthropoda</taxon>
        <taxon>Chelicerata</taxon>
        <taxon>Arachnida</taxon>
        <taxon>Acari</taxon>
        <taxon>Acariformes</taxon>
        <taxon>Sarcoptiformes</taxon>
        <taxon>Astigmata</taxon>
        <taxon>Psoroptidia</taxon>
        <taxon>Analgoidea</taxon>
        <taxon>Pyroglyphidae</taxon>
        <taxon>Dermatophagoidinae</taxon>
        <taxon>Dermatophagoides</taxon>
    </lineage>
</organism>
<sequence length="451" mass="54266">MNQLKSVAIMMANEMSPFKRIDYIEQCADRIYRINNNNNIENGHHDRHCLIIIIICQWLFMLRLLLTYLSPNIPEYRFIFIDLSYLFKLDEKLNLIAIPMCFLVQYFYQIWYLNFHLRLYSIVCKIFYEQNGEFFLYKYFIFHSKSYDCCQFIRYNVYRFLCMFQLIIIVLNFFNIFLHYTYIRLFIVNEKIYPKNLIGFSLITITEMNCLFTLFVLYCMAHILIFVTIGLFLFTVIVFIKLGQCDHLLKSIMHRWRQISIQQQQQQRQQQQQHSINDYNHIERFMMEHTDTLLVIETMDGQYSHMLTTFLMATTPLNIFLMGSLIIQYQQQSLLEGLLTLSMALQQWIGVFGAHLLCAYFSIKIHKCSKCLLSMAANCTSLSSNRQRRWWLLRKQIRLSNYIEKFHTNNHYGLTYSKITLISVKSFAKFLFIYVKCFCFAYKSLKKSEKI</sequence>
<dbReference type="Proteomes" id="UP000790347">
    <property type="component" value="Unassembled WGS sequence"/>
</dbReference>
<evidence type="ECO:0000256" key="1">
    <source>
        <dbReference type="SAM" id="Phobius"/>
    </source>
</evidence>
<reference evidence="2" key="1">
    <citation type="submission" date="2013-05" db="EMBL/GenBank/DDBJ databases">
        <authorList>
            <person name="Yim A.K.Y."/>
            <person name="Chan T.F."/>
            <person name="Ji K.M."/>
            <person name="Liu X.Y."/>
            <person name="Zhou J.W."/>
            <person name="Li R.Q."/>
            <person name="Yang K.Y."/>
            <person name="Li J."/>
            <person name="Li M."/>
            <person name="Law P.T.W."/>
            <person name="Wu Y.L."/>
            <person name="Cai Z.L."/>
            <person name="Qin H."/>
            <person name="Bao Y."/>
            <person name="Leung R.K.K."/>
            <person name="Ng P.K.S."/>
            <person name="Zou J."/>
            <person name="Zhong X.J."/>
            <person name="Ran P.X."/>
            <person name="Zhong N.S."/>
            <person name="Liu Z.G."/>
            <person name="Tsui S.K.W."/>
        </authorList>
    </citation>
    <scope>NUCLEOTIDE SEQUENCE</scope>
    <source>
        <strain evidence="2">Derf</strain>
        <tissue evidence="2">Whole organism</tissue>
    </source>
</reference>
<keyword evidence="3" id="KW-1185">Reference proteome</keyword>
<dbReference type="EMBL" id="ASGP02000002">
    <property type="protein sequence ID" value="KAH9522153.1"/>
    <property type="molecule type" value="Genomic_DNA"/>
</dbReference>
<feature type="transmembrane region" description="Helical" evidence="1">
    <location>
        <begin position="307"/>
        <end position="327"/>
    </location>
</feature>
<evidence type="ECO:0000313" key="2">
    <source>
        <dbReference type="EMBL" id="KAH9522153.1"/>
    </source>
</evidence>
<keyword evidence="1" id="KW-0812">Transmembrane</keyword>
<feature type="transmembrane region" description="Helical" evidence="1">
    <location>
        <begin position="163"/>
        <end position="185"/>
    </location>
</feature>
<evidence type="ECO:0000313" key="3">
    <source>
        <dbReference type="Proteomes" id="UP000790347"/>
    </source>
</evidence>
<reference evidence="2" key="2">
    <citation type="journal article" date="2022" name="Res Sq">
        <title>Comparative Genomics Reveals Insights into the Divergent Evolution of Astigmatic Mites and Household Pest Adaptations.</title>
        <authorList>
            <person name="Xiong Q."/>
            <person name="Wan A.T.-Y."/>
            <person name="Liu X.-Y."/>
            <person name="Fung C.S.-H."/>
            <person name="Xiao X."/>
            <person name="Malainual N."/>
            <person name="Hou J."/>
            <person name="Wang L."/>
            <person name="Wang M."/>
            <person name="Yang K."/>
            <person name="Cui Y."/>
            <person name="Leung E."/>
            <person name="Nong W."/>
            <person name="Shin S.-K."/>
            <person name="Au S."/>
            <person name="Jeong K.Y."/>
            <person name="Chew F.T."/>
            <person name="Hui J."/>
            <person name="Leung T.F."/>
            <person name="Tungtrongchitr A."/>
            <person name="Zhong N."/>
            <person name="Liu Z."/>
            <person name="Tsui S."/>
        </authorList>
    </citation>
    <scope>NUCLEOTIDE SEQUENCE</scope>
    <source>
        <strain evidence="2">Derf</strain>
        <tissue evidence="2">Whole organism</tissue>
    </source>
</reference>
<name>A0A922IA48_DERFA</name>
<accession>A0A922IA48</accession>